<feature type="compositionally biased region" description="Polar residues" evidence="1">
    <location>
        <begin position="76"/>
        <end position="91"/>
    </location>
</feature>
<accession>A0A2Z5IPX9</accession>
<dbReference type="EMBL" id="CP029295">
    <property type="protein sequence ID" value="AXE60823.1"/>
    <property type="molecule type" value="Genomic_DNA"/>
</dbReference>
<feature type="region of interest" description="Disordered" evidence="1">
    <location>
        <begin position="28"/>
        <end position="237"/>
    </location>
</feature>
<name>A0A2Z5IPX9_9BACT</name>
<dbReference type="Proteomes" id="UP000252477">
    <property type="component" value="Chromosome"/>
</dbReference>
<feature type="compositionally biased region" description="Basic and acidic residues" evidence="1">
    <location>
        <begin position="167"/>
        <end position="193"/>
    </location>
</feature>
<keyword evidence="2" id="KW-0732">Signal</keyword>
<feature type="signal peptide" evidence="2">
    <location>
        <begin position="1"/>
        <end position="22"/>
    </location>
</feature>
<evidence type="ECO:0000256" key="1">
    <source>
        <dbReference type="SAM" id="MobiDB-lite"/>
    </source>
</evidence>
<evidence type="ECO:0000256" key="2">
    <source>
        <dbReference type="SAM" id="SignalP"/>
    </source>
</evidence>
<dbReference type="RefSeq" id="WP_114190930.1">
    <property type="nucleotide sequence ID" value="NZ_CP029295.1"/>
</dbReference>
<proteinExistence type="predicted"/>
<gene>
    <name evidence="3" type="ORF">DA803_01825</name>
</gene>
<feature type="compositionally biased region" description="Polar residues" evidence="1">
    <location>
        <begin position="116"/>
        <end position="133"/>
    </location>
</feature>
<dbReference type="AlphaFoldDB" id="A0A2Z5IPX9"/>
<feature type="compositionally biased region" description="Basic and acidic residues" evidence="1">
    <location>
        <begin position="53"/>
        <end position="75"/>
    </location>
</feature>
<feature type="compositionally biased region" description="Basic and acidic residues" evidence="1">
    <location>
        <begin position="92"/>
        <end position="115"/>
    </location>
</feature>
<evidence type="ECO:0008006" key="5">
    <source>
        <dbReference type="Google" id="ProtNLM"/>
    </source>
</evidence>
<feature type="chain" id="PRO_5016458638" description="Variable surface lipoprotein" evidence="2">
    <location>
        <begin position="23"/>
        <end position="379"/>
    </location>
</feature>
<dbReference type="PROSITE" id="PS51257">
    <property type="entry name" value="PROKAR_LIPOPROTEIN"/>
    <property type="match status" value="1"/>
</dbReference>
<organism evidence="3 4">
    <name type="scientific">[Mycoplasma] phocae</name>
    <dbReference type="NCBI Taxonomy" id="142651"/>
    <lineage>
        <taxon>Bacteria</taxon>
        <taxon>Bacillati</taxon>
        <taxon>Mycoplasmatota</taxon>
        <taxon>Mycoplasmoidales</taxon>
        <taxon>Metamycoplasmataceae</taxon>
        <taxon>Metamycoplasma</taxon>
    </lineage>
</organism>
<feature type="compositionally biased region" description="Basic and acidic residues" evidence="1">
    <location>
        <begin position="134"/>
        <end position="148"/>
    </location>
</feature>
<sequence>MKKKIFLSTMILSIIPITTLVAAACDNNDSKTEKPKDITPPANGGENTMKTPGENERKENQAGGEDNKNTDKKEIMSNQPDNSGNTTNQMGEKTENDQVKKEMMGDQPDKGKNQKDQTNGKTDTGKGKNNQKGEQSDTGKEKGKDKTMSKKPNASKDTSKQMGAKPDTSDKMNGKTQNDDKNKQMGDEKDQSDKGNNVNQDKDSSIQKNPSENNQKPESPNKKPKEPKPDKLNEEKDTEIDNSFLNFKNMANNILIIVEENKDTLIKKLNDDKNKLFYNYKYKKFYFAPKRLKNDLVKNMFKMSKNDNKELIKTKIDIPNQTRFVSSNQKENTKPEEELAFKYENEKLTIKYKLAKQNGQNVKDVSEEFTTTIELKNKE</sequence>
<feature type="compositionally biased region" description="Basic and acidic residues" evidence="1">
    <location>
        <begin position="28"/>
        <end position="37"/>
    </location>
</feature>
<keyword evidence="4" id="KW-1185">Reference proteome</keyword>
<reference evidence="3 4" key="1">
    <citation type="submission" date="2018-05" db="EMBL/GenBank/DDBJ databases">
        <title>Annotation of the Mycoplasma phocidae genome.</title>
        <authorList>
            <person name="Brown D.R."/>
            <person name="Kutish G.F."/>
            <person name="Frasca S.Jr."/>
        </authorList>
    </citation>
    <scope>NUCLEOTIDE SEQUENCE [LARGE SCALE GENOMIC DNA]</scope>
    <source>
        <strain evidence="3 4">105</strain>
    </source>
</reference>
<feature type="compositionally biased region" description="Basic and acidic residues" evidence="1">
    <location>
        <begin position="219"/>
        <end position="235"/>
    </location>
</feature>
<evidence type="ECO:0000313" key="3">
    <source>
        <dbReference type="EMBL" id="AXE60823.1"/>
    </source>
</evidence>
<evidence type="ECO:0000313" key="4">
    <source>
        <dbReference type="Proteomes" id="UP000252477"/>
    </source>
</evidence>
<dbReference type="KEGG" id="mpho:DA803_01825"/>
<protein>
    <recommendedName>
        <fullName evidence="5">Variable surface lipoprotein</fullName>
    </recommendedName>
</protein>